<dbReference type="GeneID" id="35123008"/>
<evidence type="ECO:0000313" key="1">
    <source>
        <dbReference type="EMBL" id="AUB55581.1"/>
    </source>
</evidence>
<dbReference type="Proteomes" id="UP000591058">
    <property type="component" value="Unassembled WGS sequence"/>
</dbReference>
<dbReference type="Pfam" id="PF09893">
    <property type="entry name" value="DUF2120"/>
    <property type="match status" value="1"/>
</dbReference>
<evidence type="ECO:0000313" key="2">
    <source>
        <dbReference type="EMBL" id="AUB60557.1"/>
    </source>
</evidence>
<evidence type="ECO:0000313" key="6">
    <source>
        <dbReference type="Proteomes" id="UP000591058"/>
    </source>
</evidence>
<accession>A0A2H4VBW3</accession>
<dbReference type="KEGG" id="msub:BK009_07605"/>
<protein>
    <submittedName>
        <fullName evidence="3">DUF2120 domain-containing protein</fullName>
    </submittedName>
</protein>
<dbReference type="AlphaFoldDB" id="A0A2H4VBW3"/>
<dbReference type="PIRSF" id="PIRSF021964">
    <property type="entry name" value="UCP921964"/>
    <property type="match status" value="1"/>
</dbReference>
<evidence type="ECO:0000313" key="5">
    <source>
        <dbReference type="Proteomes" id="UP000232806"/>
    </source>
</evidence>
<accession>A0A2H4VR40</accession>
<reference evidence="4 5" key="1">
    <citation type="submission" date="2016-10" db="EMBL/GenBank/DDBJ databases">
        <title>Comparative genomics between deep and shallow subseafloor isolates.</title>
        <authorList>
            <person name="Ishii S."/>
            <person name="Miller J.R."/>
            <person name="Sutton G."/>
            <person name="Suzuki S."/>
            <person name="Methe B."/>
            <person name="Inagaki F."/>
            <person name="Imachi H."/>
        </authorList>
    </citation>
    <scope>NUCLEOTIDE SEQUENCE [LARGE SCALE GENOMIC DNA]</scope>
    <source>
        <strain evidence="2 4">A8p</strain>
        <strain evidence="1 5">MO-MB1</strain>
    </source>
</reference>
<dbReference type="InterPro" id="IPR014515">
    <property type="entry name" value="UCP921964"/>
</dbReference>
<evidence type="ECO:0000313" key="3">
    <source>
        <dbReference type="EMBL" id="NMO09820.1"/>
    </source>
</evidence>
<evidence type="ECO:0000313" key="4">
    <source>
        <dbReference type="Proteomes" id="UP000232631"/>
    </source>
</evidence>
<sequence>MQIKKIAGQIMGQLEAFEGSKAAMDTTNLLIVRGRSRQRIQPEELKSTISQILKDLGTRELDMFSDETADIFTLIDEQIRSQVDIHGESDVYGIYRLKESFENMNCHAEYGMGLLNDIAVFIILWKDKSGVGPLFVELVVSYLEE</sequence>
<dbReference type="RefSeq" id="WP_100905560.1">
    <property type="nucleotide sequence ID" value="NZ_CP017766.1"/>
</dbReference>
<name>A0A2H4VBW3_9EURY</name>
<dbReference type="OrthoDB" id="64462at2157"/>
<proteinExistence type="predicted"/>
<dbReference type="EMBL" id="CP017768">
    <property type="protein sequence ID" value="AUB60557.1"/>
    <property type="molecule type" value="Genomic_DNA"/>
</dbReference>
<dbReference type="EMBL" id="JABBYL010000029">
    <property type="protein sequence ID" value="NMO09820.1"/>
    <property type="molecule type" value="Genomic_DNA"/>
</dbReference>
<organism evidence="1 5">
    <name type="scientific">Methanobacterium subterraneum</name>
    <dbReference type="NCBI Taxonomy" id="59277"/>
    <lineage>
        <taxon>Archaea</taxon>
        <taxon>Methanobacteriati</taxon>
        <taxon>Methanobacteriota</taxon>
        <taxon>Methanomada group</taxon>
        <taxon>Methanobacteria</taxon>
        <taxon>Methanobacteriales</taxon>
        <taxon>Methanobacteriaceae</taxon>
        <taxon>Methanobacterium</taxon>
    </lineage>
</organism>
<gene>
    <name evidence="1" type="ORF">BK007_05885</name>
    <name evidence="2" type="ORF">BK009_07605</name>
    <name evidence="3" type="ORF">HG719_08290</name>
</gene>
<reference evidence="3 6" key="2">
    <citation type="submission" date="2020-04" db="EMBL/GenBank/DDBJ databases">
        <title>Draft genome of Methanobacterium subterraneum isolated from animal feces.</title>
        <authorList>
            <person name="Ouboter H.T."/>
            <person name="Berger S."/>
            <person name="Gungor E."/>
            <person name="Jetten M.S.M."/>
            <person name="Welte C.U."/>
        </authorList>
    </citation>
    <scope>NUCLEOTIDE SEQUENCE [LARGE SCALE GENOMIC DNA]</scope>
    <source>
        <strain evidence="3">HO_2020</strain>
    </source>
</reference>
<dbReference type="EMBL" id="CP017766">
    <property type="protein sequence ID" value="AUB55581.1"/>
    <property type="molecule type" value="Genomic_DNA"/>
</dbReference>
<dbReference type="Proteomes" id="UP000232806">
    <property type="component" value="Chromosome"/>
</dbReference>
<dbReference type="Proteomes" id="UP000232631">
    <property type="component" value="Chromosome"/>
</dbReference>
<keyword evidence="4" id="KW-1185">Reference proteome</keyword>